<feature type="transmembrane region" description="Helical" evidence="7">
    <location>
        <begin position="391"/>
        <end position="413"/>
    </location>
</feature>
<feature type="transmembrane region" description="Helical" evidence="7">
    <location>
        <begin position="293"/>
        <end position="311"/>
    </location>
</feature>
<dbReference type="SUPFAM" id="SSF103473">
    <property type="entry name" value="MFS general substrate transporter"/>
    <property type="match status" value="1"/>
</dbReference>
<comment type="subcellular location">
    <subcellularLocation>
        <location evidence="1">Cell membrane</location>
        <topology evidence="1">Multi-pass membrane protein</topology>
    </subcellularLocation>
</comment>
<proteinExistence type="predicted"/>
<feature type="transmembrane region" description="Helical" evidence="7">
    <location>
        <begin position="79"/>
        <end position="96"/>
    </location>
</feature>
<evidence type="ECO:0000256" key="7">
    <source>
        <dbReference type="SAM" id="Phobius"/>
    </source>
</evidence>
<feature type="domain" description="Major facilitator superfamily (MFS) profile" evidence="8">
    <location>
        <begin position="1"/>
        <end position="414"/>
    </location>
</feature>
<evidence type="ECO:0000256" key="5">
    <source>
        <dbReference type="ARBA" id="ARBA00022989"/>
    </source>
</evidence>
<protein>
    <submittedName>
        <fullName evidence="9">MFS transporter</fullName>
    </submittedName>
</protein>
<keyword evidence="2" id="KW-0813">Transport</keyword>
<organism evidence="9 10">
    <name type="scientific">Eubacterium limosum</name>
    <dbReference type="NCBI Taxonomy" id="1736"/>
    <lineage>
        <taxon>Bacteria</taxon>
        <taxon>Bacillati</taxon>
        <taxon>Bacillota</taxon>
        <taxon>Clostridia</taxon>
        <taxon>Eubacteriales</taxon>
        <taxon>Eubacteriaceae</taxon>
        <taxon>Eubacterium</taxon>
    </lineage>
</organism>
<keyword evidence="5 7" id="KW-1133">Transmembrane helix</keyword>
<dbReference type="RefSeq" id="WP_038353413.1">
    <property type="nucleotide sequence ID" value="NZ_CP019962.1"/>
</dbReference>
<feature type="transmembrane region" description="Helical" evidence="7">
    <location>
        <begin position="263"/>
        <end position="284"/>
    </location>
</feature>
<dbReference type="InterPro" id="IPR011701">
    <property type="entry name" value="MFS"/>
</dbReference>
<feature type="transmembrane region" description="Helical" evidence="7">
    <location>
        <begin position="12"/>
        <end position="35"/>
    </location>
</feature>
<gene>
    <name evidence="9" type="ORF">B2M23_03815</name>
</gene>
<feature type="transmembrane region" description="Helical" evidence="7">
    <location>
        <begin position="352"/>
        <end position="371"/>
    </location>
</feature>
<evidence type="ECO:0000313" key="10">
    <source>
        <dbReference type="Proteomes" id="UP000192391"/>
    </source>
</evidence>
<accession>A0AAC9QS44</accession>
<dbReference type="Pfam" id="PF07690">
    <property type="entry name" value="MFS_1"/>
    <property type="match status" value="1"/>
</dbReference>
<name>A0AAC9QS44_EUBLI</name>
<dbReference type="AlphaFoldDB" id="A0AAC9QS44"/>
<dbReference type="CDD" id="cd06174">
    <property type="entry name" value="MFS"/>
    <property type="match status" value="1"/>
</dbReference>
<dbReference type="KEGG" id="elim:B2M23_03815"/>
<dbReference type="EMBL" id="CP019962">
    <property type="protein sequence ID" value="ARD64719.1"/>
    <property type="molecule type" value="Genomic_DNA"/>
</dbReference>
<reference evidence="10" key="1">
    <citation type="journal article" date="2017" name="Sci. Rep.">
        <title>Determination of the Genome and Primary Transcriptome of Syngas Fermenting Eubacterium limosum ATCC 8486.</title>
        <authorList>
            <person name="Song Y."/>
            <person name="Shin J."/>
            <person name="Jeong Y."/>
            <person name="Jin S."/>
            <person name="Lee J.K."/>
            <person name="Kim D.R."/>
            <person name="Kim S.C."/>
            <person name="Cho S."/>
            <person name="Cho B.K."/>
        </authorList>
    </citation>
    <scope>NUCLEOTIDE SEQUENCE [LARGE SCALE GENOMIC DNA]</scope>
    <source>
        <strain evidence="10">ATCC 8486</strain>
    </source>
</reference>
<evidence type="ECO:0000256" key="6">
    <source>
        <dbReference type="ARBA" id="ARBA00023136"/>
    </source>
</evidence>
<feature type="transmembrane region" description="Helical" evidence="7">
    <location>
        <begin position="174"/>
        <end position="193"/>
    </location>
</feature>
<sequence length="420" mass="46174">MEPKKRRKQQILGMLTLCICGAAVYELPYLSWSYYDAVLAYFNVSNAQMGTLMSVFGIACVISYLPAGWVADRFDANKLISIALASTSTIGIIVALFPSYNILLFCYAAYGVTCTVPLWSAMMKATRELGDPNEMGRLYGFLEGGRGLLPVIYGVFIIPIFGMLGEGAAGFKAVLWYFIILGFLCSILAFTCVKKLRDDGEDDSIKNESLQHTFKDYFDMLKNKSLWLLTLLMFCCFMVYESYSYVTPYLTNFFGVSESLGAAISLIKSYGLAVFGGIAAGFIADKIHSNPKVIFCGFTIMGIALATFLFVPATPKMIAVAAVAILILSLGLFMIRALYFAVIDEIKIPLKYTGMAVGFASVIGCLPQIFIYPITGNLLDAFPGITGYKYMFIYMLCSAIVGAVATLTLYRIIKKENKKA</sequence>
<feature type="transmembrane region" description="Helical" evidence="7">
    <location>
        <begin position="102"/>
        <end position="123"/>
    </location>
</feature>
<feature type="transmembrane region" description="Helical" evidence="7">
    <location>
        <begin position="225"/>
        <end position="243"/>
    </location>
</feature>
<dbReference type="InterPro" id="IPR020846">
    <property type="entry name" value="MFS_dom"/>
</dbReference>
<dbReference type="PANTHER" id="PTHR43124:SF3">
    <property type="entry name" value="CHLORAMPHENICOL EFFLUX PUMP RV0191"/>
    <property type="match status" value="1"/>
</dbReference>
<dbReference type="InterPro" id="IPR050189">
    <property type="entry name" value="MFS_Efflux_Transporters"/>
</dbReference>
<feature type="transmembrane region" description="Helical" evidence="7">
    <location>
        <begin position="144"/>
        <end position="162"/>
    </location>
</feature>
<dbReference type="PANTHER" id="PTHR43124">
    <property type="entry name" value="PURINE EFFLUX PUMP PBUE"/>
    <property type="match status" value="1"/>
</dbReference>
<dbReference type="InterPro" id="IPR036259">
    <property type="entry name" value="MFS_trans_sf"/>
</dbReference>
<feature type="transmembrane region" description="Helical" evidence="7">
    <location>
        <begin position="317"/>
        <end position="340"/>
    </location>
</feature>
<evidence type="ECO:0000256" key="4">
    <source>
        <dbReference type="ARBA" id="ARBA00022692"/>
    </source>
</evidence>
<dbReference type="GO" id="GO:0005886">
    <property type="term" value="C:plasma membrane"/>
    <property type="evidence" value="ECO:0007669"/>
    <property type="project" value="UniProtKB-SubCell"/>
</dbReference>
<dbReference type="PROSITE" id="PS50850">
    <property type="entry name" value="MFS"/>
    <property type="match status" value="1"/>
</dbReference>
<evidence type="ECO:0000256" key="1">
    <source>
        <dbReference type="ARBA" id="ARBA00004651"/>
    </source>
</evidence>
<dbReference type="GO" id="GO:0022857">
    <property type="term" value="F:transmembrane transporter activity"/>
    <property type="evidence" value="ECO:0007669"/>
    <property type="project" value="InterPro"/>
</dbReference>
<evidence type="ECO:0000256" key="3">
    <source>
        <dbReference type="ARBA" id="ARBA00022475"/>
    </source>
</evidence>
<evidence type="ECO:0000313" key="9">
    <source>
        <dbReference type="EMBL" id="ARD64719.1"/>
    </source>
</evidence>
<dbReference type="Gene3D" id="1.20.1250.20">
    <property type="entry name" value="MFS general substrate transporter like domains"/>
    <property type="match status" value="2"/>
</dbReference>
<feature type="transmembrane region" description="Helical" evidence="7">
    <location>
        <begin position="47"/>
        <end position="67"/>
    </location>
</feature>
<keyword evidence="3" id="KW-1003">Cell membrane</keyword>
<keyword evidence="6 7" id="KW-0472">Membrane</keyword>
<evidence type="ECO:0000256" key="2">
    <source>
        <dbReference type="ARBA" id="ARBA00022448"/>
    </source>
</evidence>
<evidence type="ECO:0000259" key="8">
    <source>
        <dbReference type="PROSITE" id="PS50850"/>
    </source>
</evidence>
<keyword evidence="4 7" id="KW-0812">Transmembrane</keyword>
<dbReference type="Proteomes" id="UP000192391">
    <property type="component" value="Chromosome"/>
</dbReference>